<dbReference type="EMBL" id="JACGWZ010000006">
    <property type="protein sequence ID" value="MBA8826921.1"/>
    <property type="molecule type" value="Genomic_DNA"/>
</dbReference>
<sequence>MLAEGKHDEEAFDWFPHHYLQVVANQCTGSVP</sequence>
<dbReference type="AlphaFoldDB" id="A0A839E6I6"/>
<accession>A0A839E6I6</accession>
<dbReference type="Proteomes" id="UP000569329">
    <property type="component" value="Unassembled WGS sequence"/>
</dbReference>
<evidence type="ECO:0008006" key="3">
    <source>
        <dbReference type="Google" id="ProtNLM"/>
    </source>
</evidence>
<evidence type="ECO:0000313" key="2">
    <source>
        <dbReference type="Proteomes" id="UP000569329"/>
    </source>
</evidence>
<organism evidence="1 2">
    <name type="scientific">Halosaccharopolyspora lacisalsi</name>
    <dbReference type="NCBI Taxonomy" id="1000566"/>
    <lineage>
        <taxon>Bacteria</taxon>
        <taxon>Bacillati</taxon>
        <taxon>Actinomycetota</taxon>
        <taxon>Actinomycetes</taxon>
        <taxon>Pseudonocardiales</taxon>
        <taxon>Pseudonocardiaceae</taxon>
        <taxon>Halosaccharopolyspora</taxon>
    </lineage>
</organism>
<gene>
    <name evidence="1" type="ORF">FHX42_004300</name>
</gene>
<comment type="caution">
    <text evidence="1">The sequence shown here is derived from an EMBL/GenBank/DDBJ whole genome shotgun (WGS) entry which is preliminary data.</text>
</comment>
<name>A0A839E6I6_9PSEU</name>
<keyword evidence="2" id="KW-1185">Reference proteome</keyword>
<proteinExistence type="predicted"/>
<protein>
    <recommendedName>
        <fullName evidence="3">Transposase</fullName>
    </recommendedName>
</protein>
<reference evidence="1 2" key="1">
    <citation type="submission" date="2020-07" db="EMBL/GenBank/DDBJ databases">
        <title>Sequencing the genomes of 1000 actinobacteria strains.</title>
        <authorList>
            <person name="Klenk H.-P."/>
        </authorList>
    </citation>
    <scope>NUCLEOTIDE SEQUENCE [LARGE SCALE GENOMIC DNA]</scope>
    <source>
        <strain evidence="1 2">DSM 45975</strain>
    </source>
</reference>
<evidence type="ECO:0000313" key="1">
    <source>
        <dbReference type="EMBL" id="MBA8826921.1"/>
    </source>
</evidence>